<accession>X1C9T6</accession>
<dbReference type="EMBL" id="BART01010729">
    <property type="protein sequence ID" value="GAG89987.1"/>
    <property type="molecule type" value="Genomic_DNA"/>
</dbReference>
<gene>
    <name evidence="2" type="ORF">S01H4_23194</name>
</gene>
<name>X1C9T6_9ZZZZ</name>
<keyword evidence="1" id="KW-0472">Membrane</keyword>
<organism evidence="2">
    <name type="scientific">marine sediment metagenome</name>
    <dbReference type="NCBI Taxonomy" id="412755"/>
    <lineage>
        <taxon>unclassified sequences</taxon>
        <taxon>metagenomes</taxon>
        <taxon>ecological metagenomes</taxon>
    </lineage>
</organism>
<comment type="caution">
    <text evidence="2">The sequence shown here is derived from an EMBL/GenBank/DDBJ whole genome shotgun (WGS) entry which is preliminary data.</text>
</comment>
<proteinExistence type="predicted"/>
<dbReference type="AlphaFoldDB" id="X1C9T6"/>
<evidence type="ECO:0000313" key="2">
    <source>
        <dbReference type="EMBL" id="GAG89987.1"/>
    </source>
</evidence>
<keyword evidence="1" id="KW-1133">Transmembrane helix</keyword>
<feature type="transmembrane region" description="Helical" evidence="1">
    <location>
        <begin position="18"/>
        <end position="37"/>
    </location>
</feature>
<keyword evidence="1" id="KW-0812">Transmembrane</keyword>
<sequence>MSIEEIIVSENMMPWLEALSFSLIYTYLFLGVGYFIVKRLRGIVRG</sequence>
<protein>
    <submittedName>
        <fullName evidence="2">Uncharacterized protein</fullName>
    </submittedName>
</protein>
<reference evidence="2" key="1">
    <citation type="journal article" date="2014" name="Front. Microbiol.">
        <title>High frequency of phylogenetically diverse reductive dehalogenase-homologous genes in deep subseafloor sedimentary metagenomes.</title>
        <authorList>
            <person name="Kawai M."/>
            <person name="Futagami T."/>
            <person name="Toyoda A."/>
            <person name="Takaki Y."/>
            <person name="Nishi S."/>
            <person name="Hori S."/>
            <person name="Arai W."/>
            <person name="Tsubouchi T."/>
            <person name="Morono Y."/>
            <person name="Uchiyama I."/>
            <person name="Ito T."/>
            <person name="Fujiyama A."/>
            <person name="Inagaki F."/>
            <person name="Takami H."/>
        </authorList>
    </citation>
    <scope>NUCLEOTIDE SEQUENCE</scope>
    <source>
        <strain evidence="2">Expedition CK06-06</strain>
    </source>
</reference>
<evidence type="ECO:0000256" key="1">
    <source>
        <dbReference type="SAM" id="Phobius"/>
    </source>
</evidence>